<organism evidence="2 3">
    <name type="scientific">Plakobranchus ocellatus</name>
    <dbReference type="NCBI Taxonomy" id="259542"/>
    <lineage>
        <taxon>Eukaryota</taxon>
        <taxon>Metazoa</taxon>
        <taxon>Spiralia</taxon>
        <taxon>Lophotrochozoa</taxon>
        <taxon>Mollusca</taxon>
        <taxon>Gastropoda</taxon>
        <taxon>Heterobranchia</taxon>
        <taxon>Euthyneura</taxon>
        <taxon>Panpulmonata</taxon>
        <taxon>Sacoglossa</taxon>
        <taxon>Placobranchoidea</taxon>
        <taxon>Plakobranchidae</taxon>
        <taxon>Plakobranchus</taxon>
    </lineage>
</organism>
<comment type="caution">
    <text evidence="2">The sequence shown here is derived from an EMBL/GenBank/DDBJ whole genome shotgun (WGS) entry which is preliminary data.</text>
</comment>
<dbReference type="Gene3D" id="2.40.70.10">
    <property type="entry name" value="Acid Proteases"/>
    <property type="match status" value="1"/>
</dbReference>
<dbReference type="AlphaFoldDB" id="A0AAV3ZQN8"/>
<protein>
    <submittedName>
        <fullName evidence="2">Cathepsin e</fullName>
    </submittedName>
</protein>
<reference evidence="2 3" key="1">
    <citation type="journal article" date="2021" name="Elife">
        <title>Chloroplast acquisition without the gene transfer in kleptoplastic sea slugs, Plakobranchus ocellatus.</title>
        <authorList>
            <person name="Maeda T."/>
            <person name="Takahashi S."/>
            <person name="Yoshida T."/>
            <person name="Shimamura S."/>
            <person name="Takaki Y."/>
            <person name="Nagai Y."/>
            <person name="Toyoda A."/>
            <person name="Suzuki Y."/>
            <person name="Arimoto A."/>
            <person name="Ishii H."/>
            <person name="Satoh N."/>
            <person name="Nishiyama T."/>
            <person name="Hasebe M."/>
            <person name="Maruyama T."/>
            <person name="Minagawa J."/>
            <person name="Obokata J."/>
            <person name="Shigenobu S."/>
        </authorList>
    </citation>
    <scope>NUCLEOTIDE SEQUENCE [LARGE SCALE GENOMIC DNA]</scope>
</reference>
<sequence>MFKDADVNGILGLGFRNKDEDPTIFENMLSQGVMSAPVFSIYMNGDVRSAAAGGIYHGIGMDLSIAKLKLNPSPCLWPYGGLKISRQVLADLDDFERSRDLFFLLITA</sequence>
<keyword evidence="3" id="KW-1185">Reference proteome</keyword>
<accession>A0AAV3ZQN8</accession>
<evidence type="ECO:0000259" key="1">
    <source>
        <dbReference type="Pfam" id="PF00026"/>
    </source>
</evidence>
<dbReference type="InterPro" id="IPR033121">
    <property type="entry name" value="PEPTIDASE_A1"/>
</dbReference>
<dbReference type="Proteomes" id="UP000735302">
    <property type="component" value="Unassembled WGS sequence"/>
</dbReference>
<evidence type="ECO:0000313" key="3">
    <source>
        <dbReference type="Proteomes" id="UP000735302"/>
    </source>
</evidence>
<dbReference type="Pfam" id="PF00026">
    <property type="entry name" value="Asp"/>
    <property type="match status" value="1"/>
</dbReference>
<feature type="domain" description="Peptidase A1" evidence="1">
    <location>
        <begin position="2"/>
        <end position="58"/>
    </location>
</feature>
<gene>
    <name evidence="2" type="ORF">PoB_002269400</name>
</gene>
<proteinExistence type="predicted"/>
<dbReference type="InterPro" id="IPR021109">
    <property type="entry name" value="Peptidase_aspartic_dom_sf"/>
</dbReference>
<dbReference type="SUPFAM" id="SSF50630">
    <property type="entry name" value="Acid proteases"/>
    <property type="match status" value="1"/>
</dbReference>
<evidence type="ECO:0000313" key="2">
    <source>
        <dbReference type="EMBL" id="GFN96188.1"/>
    </source>
</evidence>
<dbReference type="EMBL" id="BLXT01002664">
    <property type="protein sequence ID" value="GFN96188.1"/>
    <property type="molecule type" value="Genomic_DNA"/>
</dbReference>
<name>A0AAV3ZQN8_9GAST</name>